<dbReference type="NCBIfam" id="NF004226">
    <property type="entry name" value="PRK05673.1"/>
    <property type="match status" value="1"/>
</dbReference>
<sequence>MSSDSFVHLHLHTEYSTLDGAVRIKDLAQRAAELGMPAVAMTDHGNLYGAVNFFLKCQEAGVKPIFGCEIYLAPFSLEDKKEVPGRKRATHLTLLAENETGWQNLTKLVTRGHLDGLYYGKPRVDRDVLREFSEGIICLSGCISGPVNEWILKGQEDKARETLIELEEIFGKENFYVEIHDHGLEDQNTVRPVLVKLAAERGLKLVAANDVHFMNRDDHESHDVMICIGTGKLLFDSDRMRYSPEVYFKTAEEMRELFADYPGACDATLEIAERCNVVLHLDATSSEKYPQFDAPDGSPREEYFRKVCVEGMEERYADGRLEQLAKYLEKSPEEMQKVLEDRLDYEIGIINQLGFASYFLITADFIQWGRDQGIPVGPGRGSAAGSLVAYTLAITDICPMRFGLLFERFLNPERVSPPDVDIDFCQSRRAEVIEYVRQKYGERCVSHIITYGTLGAKSVLRDISRVMGLSYGDGDKLAKMIETKPGVKLAGEYEAKEELREMIEGSSTYRELWDHALKLEGLTRNVGIHAAGVVIGDRDLDEHVPLTRGNEGEVVTQYDMGAITEVGLLKMDFLGLKNLTVIQDAVGHIHKHTPDFDIRTISLEDQPTFDLLDRGETMGVFQLESGGMTETCKRYGVRRIEDIIDLLALYRPGAMQFIDEMIEVKEGRKKVAYEHPLLETICGDTYGIMIYQEQVQNAAKILAGYTLGGADILRRAMGKKKASEMAKQRDLFVKGAKEVNDIDAKLANRIFDKIASFAGYGFNKSHSACYGHISYWTAYLKANFPVEFMAALLSNEINNTDKIGVFVAECHRMGIEILPPDLNRSQLRFAPEEAGGRLAIRYGLAAIKNVGEAAMARSIQCREADGPFASLEDFTNRLDSKIVNKRILENLAKAGALDWTGETRAGMCGRLELVVASASSAQRDKAAGQGALFDTMDFAGSPEPAAEAGVPAVAEWPKEERLEQEKELLGFYVTGHPLDKFRGLIDSDKFEQLGLVDELDLTDGRGKIDRRKRFVFAGMIRSVEHRTTKMGKPFGILVVEDFTGSRELMCWAESYSPAREAGLMEAGQIIKFKAAINIDDRTEQRRLTGSEFRELKPAKSKAGAKKAALELQVRVARNSRKDLEQIRDVLALHPGRTPVYLHVLNGAGKRATVEVGEEYWVKAGPELEAAIGRWAS</sequence>
<dbReference type="Gene3D" id="3.20.20.140">
    <property type="entry name" value="Metal-dependent hydrolases"/>
    <property type="match status" value="1"/>
</dbReference>
<keyword evidence="10" id="KW-1185">Reference proteome</keyword>
<keyword evidence="4" id="KW-0548">Nucleotidyltransferase</keyword>
<evidence type="ECO:0000313" key="9">
    <source>
        <dbReference type="EMBL" id="GHC66309.1"/>
    </source>
</evidence>
<dbReference type="SMART" id="SM00481">
    <property type="entry name" value="POLIIIAc"/>
    <property type="match status" value="1"/>
</dbReference>
<dbReference type="Pfam" id="PF17657">
    <property type="entry name" value="DNA_pol3_finger"/>
    <property type="match status" value="1"/>
</dbReference>
<dbReference type="Pfam" id="PF02811">
    <property type="entry name" value="PHP"/>
    <property type="match status" value="1"/>
</dbReference>
<dbReference type="EMBL" id="BMXI01000021">
    <property type="protein sequence ID" value="GHC66309.1"/>
    <property type="molecule type" value="Genomic_DNA"/>
</dbReference>
<dbReference type="SUPFAM" id="SSF160975">
    <property type="entry name" value="AF1531-like"/>
    <property type="match status" value="1"/>
</dbReference>
<dbReference type="InterPro" id="IPR003141">
    <property type="entry name" value="Pol/His_phosphatase_N"/>
</dbReference>
<dbReference type="InterPro" id="IPR004013">
    <property type="entry name" value="PHP_dom"/>
</dbReference>
<dbReference type="Pfam" id="PF07733">
    <property type="entry name" value="DNA_pol3_alpha"/>
    <property type="match status" value="1"/>
</dbReference>
<dbReference type="GO" id="GO:0006260">
    <property type="term" value="P:DNA replication"/>
    <property type="evidence" value="ECO:0007669"/>
    <property type="project" value="UniProtKB-KW"/>
</dbReference>
<dbReference type="GO" id="GO:0008408">
    <property type="term" value="F:3'-5' exonuclease activity"/>
    <property type="evidence" value="ECO:0007669"/>
    <property type="project" value="InterPro"/>
</dbReference>
<reference evidence="9" key="1">
    <citation type="journal article" date="2014" name="Int. J. Syst. Evol. Microbiol.">
        <title>Complete genome sequence of Corynebacterium casei LMG S-19264T (=DSM 44701T), isolated from a smear-ripened cheese.</title>
        <authorList>
            <consortium name="US DOE Joint Genome Institute (JGI-PGF)"/>
            <person name="Walter F."/>
            <person name="Albersmeier A."/>
            <person name="Kalinowski J."/>
            <person name="Ruckert C."/>
        </authorList>
    </citation>
    <scope>NUCLEOTIDE SEQUENCE</scope>
    <source>
        <strain evidence="9">KCTC 12988</strain>
    </source>
</reference>
<keyword evidence="3" id="KW-0808">Transferase</keyword>
<evidence type="ECO:0000256" key="1">
    <source>
        <dbReference type="ARBA" id="ARBA00012417"/>
    </source>
</evidence>
<evidence type="ECO:0000256" key="2">
    <source>
        <dbReference type="ARBA" id="ARBA00019114"/>
    </source>
</evidence>
<evidence type="ECO:0000259" key="8">
    <source>
        <dbReference type="SMART" id="SM00481"/>
    </source>
</evidence>
<evidence type="ECO:0000256" key="3">
    <source>
        <dbReference type="ARBA" id="ARBA00022679"/>
    </source>
</evidence>
<protein>
    <recommendedName>
        <fullName evidence="2">DNA polymerase III subunit alpha</fullName>
        <ecNumber evidence="1">2.7.7.7</ecNumber>
    </recommendedName>
</protein>
<evidence type="ECO:0000256" key="4">
    <source>
        <dbReference type="ARBA" id="ARBA00022695"/>
    </source>
</evidence>
<dbReference type="InterPro" id="IPR041931">
    <property type="entry name" value="DNA_pol3_alpha_thumb_dom"/>
</dbReference>
<keyword evidence="5" id="KW-0235">DNA replication</keyword>
<dbReference type="NCBIfam" id="TIGR00594">
    <property type="entry name" value="polc"/>
    <property type="match status" value="1"/>
</dbReference>
<dbReference type="Gene3D" id="1.10.10.1600">
    <property type="entry name" value="Bacterial DNA polymerase III alpha subunit, thumb domain"/>
    <property type="match status" value="1"/>
</dbReference>
<dbReference type="Gene3D" id="1.10.150.870">
    <property type="match status" value="1"/>
</dbReference>
<evidence type="ECO:0000256" key="7">
    <source>
        <dbReference type="ARBA" id="ARBA00049244"/>
    </source>
</evidence>
<dbReference type="EC" id="2.7.7.7" evidence="1"/>
<proteinExistence type="predicted"/>
<evidence type="ECO:0000256" key="6">
    <source>
        <dbReference type="ARBA" id="ARBA00022932"/>
    </source>
</evidence>
<accession>A0A918TX89</accession>
<name>A0A918TX89_9BACT</name>
<dbReference type="InterPro" id="IPR016195">
    <property type="entry name" value="Pol/histidinol_Pase-like"/>
</dbReference>
<comment type="caution">
    <text evidence="9">The sequence shown here is derived from an EMBL/GenBank/DDBJ whole genome shotgun (WGS) entry which is preliminary data.</text>
</comment>
<dbReference type="GO" id="GO:0003887">
    <property type="term" value="F:DNA-directed DNA polymerase activity"/>
    <property type="evidence" value="ECO:0007669"/>
    <property type="project" value="UniProtKB-KW"/>
</dbReference>
<dbReference type="AlphaFoldDB" id="A0A918TX89"/>
<dbReference type="InterPro" id="IPR011708">
    <property type="entry name" value="DNA_pol3_alpha_NTPase_dom"/>
</dbReference>
<dbReference type="InterPro" id="IPR040982">
    <property type="entry name" value="DNA_pol3_finger"/>
</dbReference>
<feature type="domain" description="Polymerase/histidinol phosphatase N-terminal" evidence="8">
    <location>
        <begin position="7"/>
        <end position="74"/>
    </location>
</feature>
<evidence type="ECO:0000313" key="10">
    <source>
        <dbReference type="Proteomes" id="UP000644507"/>
    </source>
</evidence>
<dbReference type="RefSeq" id="WP_189573852.1">
    <property type="nucleotide sequence ID" value="NZ_BMXI01000021.1"/>
</dbReference>
<dbReference type="SUPFAM" id="SSF89550">
    <property type="entry name" value="PHP domain-like"/>
    <property type="match status" value="1"/>
</dbReference>
<dbReference type="InterPro" id="IPR029460">
    <property type="entry name" value="DNAPol_HHH"/>
</dbReference>
<dbReference type="PANTHER" id="PTHR32294">
    <property type="entry name" value="DNA POLYMERASE III SUBUNIT ALPHA"/>
    <property type="match status" value="1"/>
</dbReference>
<reference evidence="9" key="2">
    <citation type="submission" date="2020-09" db="EMBL/GenBank/DDBJ databases">
        <authorList>
            <person name="Sun Q."/>
            <person name="Kim S."/>
        </authorList>
    </citation>
    <scope>NUCLEOTIDE SEQUENCE</scope>
    <source>
        <strain evidence="9">KCTC 12988</strain>
    </source>
</reference>
<organism evidence="9 10">
    <name type="scientific">Roseibacillus persicicus</name>
    <dbReference type="NCBI Taxonomy" id="454148"/>
    <lineage>
        <taxon>Bacteria</taxon>
        <taxon>Pseudomonadati</taxon>
        <taxon>Verrucomicrobiota</taxon>
        <taxon>Verrucomicrobiia</taxon>
        <taxon>Verrucomicrobiales</taxon>
        <taxon>Verrucomicrobiaceae</taxon>
        <taxon>Roseibacillus</taxon>
    </lineage>
</organism>
<dbReference type="Pfam" id="PF14579">
    <property type="entry name" value="HHH_6"/>
    <property type="match status" value="1"/>
</dbReference>
<dbReference type="PANTHER" id="PTHR32294:SF0">
    <property type="entry name" value="DNA POLYMERASE III SUBUNIT ALPHA"/>
    <property type="match status" value="1"/>
</dbReference>
<keyword evidence="6 9" id="KW-0239">DNA-directed DNA polymerase</keyword>
<dbReference type="Proteomes" id="UP000644507">
    <property type="component" value="Unassembled WGS sequence"/>
</dbReference>
<dbReference type="InterPro" id="IPR004805">
    <property type="entry name" value="DnaE2/DnaE/PolC"/>
</dbReference>
<dbReference type="CDD" id="cd12113">
    <property type="entry name" value="PHP_PolIIIA_DnaE3"/>
    <property type="match status" value="1"/>
</dbReference>
<dbReference type="CDD" id="cd04485">
    <property type="entry name" value="DnaE_OBF"/>
    <property type="match status" value="1"/>
</dbReference>
<dbReference type="NCBIfam" id="NF005298">
    <property type="entry name" value="PRK06826.1"/>
    <property type="match status" value="1"/>
</dbReference>
<gene>
    <name evidence="9" type="ORF">GCM10007100_37630</name>
</gene>
<evidence type="ECO:0000256" key="5">
    <source>
        <dbReference type="ARBA" id="ARBA00022705"/>
    </source>
</evidence>
<comment type="catalytic activity">
    <reaction evidence="7">
        <text>DNA(n) + a 2'-deoxyribonucleoside 5'-triphosphate = DNA(n+1) + diphosphate</text>
        <dbReference type="Rhea" id="RHEA:22508"/>
        <dbReference type="Rhea" id="RHEA-COMP:17339"/>
        <dbReference type="Rhea" id="RHEA-COMP:17340"/>
        <dbReference type="ChEBI" id="CHEBI:33019"/>
        <dbReference type="ChEBI" id="CHEBI:61560"/>
        <dbReference type="ChEBI" id="CHEBI:173112"/>
        <dbReference type="EC" id="2.7.7.7"/>
    </reaction>
</comment>